<dbReference type="SUPFAM" id="SSF52058">
    <property type="entry name" value="L domain-like"/>
    <property type="match status" value="1"/>
</dbReference>
<dbReference type="Pfam" id="PF00560">
    <property type="entry name" value="LRR_1"/>
    <property type="match status" value="4"/>
</dbReference>
<dbReference type="PANTHER" id="PTHR48006">
    <property type="entry name" value="LEUCINE-RICH REPEAT-CONTAINING PROTEIN DDB_G0281931-RELATED"/>
    <property type="match status" value="1"/>
</dbReference>
<evidence type="ECO:0000256" key="10">
    <source>
        <dbReference type="ARBA" id="ARBA00022989"/>
    </source>
</evidence>
<feature type="domain" description="Protein kinase" evidence="15">
    <location>
        <begin position="495"/>
        <end position="772"/>
    </location>
</feature>
<keyword evidence="7 12" id="KW-0547">Nucleotide-binding</keyword>
<keyword evidence="10 14" id="KW-1133">Transmembrane helix</keyword>
<sequence length="818" mass="90512">MQIGYEIMSGVSWRIAVSHVSLLLLILISPLYCICSYATPAEGDFLLEVVREWNGDVPVSWVPGTDPCRANWTLVTCDLNAISIVALNLSNTGLQGPVPVAIGSLTSLQSLDIGNVKNKDVRVNAVNGDLSALAPLQPTLQELYTSFDVLGVHSYPEVLFNLTNLVILKTDNCLIPGPFPLLTNLTKLQILWLGNNSFTGPIPSEVGTMISLKELTVWGNNFNSMLPPELGNLGNLTYLNFEKCNLWGPLPAEIGKLVHLQRLYLNSNAFTGPIPQEWKALTSISVFDLEANYLYSTVEPWLLGLNNLSHLFISDNQLYGQLPSINSTNTKATEVGLDCNYFTGNKPVLGPSLAWDSKIYGNCFSNSTDETGTDTYCTAGVLSCQAFQRYVAANECPPCPPKQYLINSTLCICYQVQSSTSKKFPAGAVVGVCIAAVVVLLAIAIFLLLWIRRRQQQLYKPDHDYFNSHDVQTWEAPKGVKRFNLQDLAKATNGFDKEHEIGSGGFGKVFIGTFPDGRTLAIKRGSGFAYTPESQSEFKNEVLLLSRLHHKNLVRLEGFCDESHLQILVYEYMKNGNLHGHLFTRKGAKYLDWYKRLEISVQIARGLDYLHSFADPPVIHRDVKPSNILLDENLVAKVSDFGISRETPDFFSHVTTRLAGTAGYIDPQYFMKRQLTPASDVYSYGVVLLELITGQRAINGNNQGDELNNLVQWATPRLQEGGIETIVDAQLEGNYPRAIYQDMAELAIMCAAYEKDCRPSIKVILAILEPHLESARCPVSVNDPWSLVGSTTPDTQIPNNPDDSPISNEMSLTVTEPR</sequence>
<evidence type="ECO:0000313" key="16">
    <source>
        <dbReference type="EMBL" id="CAK9237170.1"/>
    </source>
</evidence>
<keyword evidence="8" id="KW-0418">Kinase</keyword>
<keyword evidence="11 14" id="KW-0472">Membrane</keyword>
<keyword evidence="5 14" id="KW-0812">Transmembrane</keyword>
<evidence type="ECO:0000256" key="2">
    <source>
        <dbReference type="ARBA" id="ARBA00008684"/>
    </source>
</evidence>
<evidence type="ECO:0000313" key="17">
    <source>
        <dbReference type="Proteomes" id="UP001497512"/>
    </source>
</evidence>
<feature type="transmembrane region" description="Helical" evidence="14">
    <location>
        <begin position="12"/>
        <end position="32"/>
    </location>
</feature>
<keyword evidence="3" id="KW-0433">Leucine-rich repeat</keyword>
<keyword evidence="9 12" id="KW-0067">ATP-binding</keyword>
<name>A0ABP0V4R6_9BRYO</name>
<evidence type="ECO:0000256" key="4">
    <source>
        <dbReference type="ARBA" id="ARBA00022679"/>
    </source>
</evidence>
<evidence type="ECO:0000256" key="8">
    <source>
        <dbReference type="ARBA" id="ARBA00022777"/>
    </source>
</evidence>
<dbReference type="Gene3D" id="3.30.200.20">
    <property type="entry name" value="Phosphorylase Kinase, domain 1"/>
    <property type="match status" value="1"/>
</dbReference>
<dbReference type="SUPFAM" id="SSF56112">
    <property type="entry name" value="Protein kinase-like (PK-like)"/>
    <property type="match status" value="1"/>
</dbReference>
<evidence type="ECO:0000256" key="5">
    <source>
        <dbReference type="ARBA" id="ARBA00022692"/>
    </source>
</evidence>
<dbReference type="PROSITE" id="PS50011">
    <property type="entry name" value="PROTEIN_KINASE_DOM"/>
    <property type="match status" value="1"/>
</dbReference>
<evidence type="ECO:0000256" key="14">
    <source>
        <dbReference type="SAM" id="Phobius"/>
    </source>
</evidence>
<dbReference type="InterPro" id="IPR011009">
    <property type="entry name" value="Kinase-like_dom_sf"/>
</dbReference>
<dbReference type="SMART" id="SM00220">
    <property type="entry name" value="S_TKc"/>
    <property type="match status" value="1"/>
</dbReference>
<dbReference type="InterPro" id="IPR032675">
    <property type="entry name" value="LRR_dom_sf"/>
</dbReference>
<dbReference type="PROSITE" id="PS00108">
    <property type="entry name" value="PROTEIN_KINASE_ST"/>
    <property type="match status" value="1"/>
</dbReference>
<dbReference type="Pfam" id="PF08263">
    <property type="entry name" value="LRRNT_2"/>
    <property type="match status" value="1"/>
</dbReference>
<keyword evidence="17" id="KW-1185">Reference proteome</keyword>
<evidence type="ECO:0000256" key="9">
    <source>
        <dbReference type="ARBA" id="ARBA00022840"/>
    </source>
</evidence>
<keyword evidence="6" id="KW-0677">Repeat</keyword>
<dbReference type="InterPro" id="IPR008271">
    <property type="entry name" value="Ser/Thr_kinase_AS"/>
</dbReference>
<reference evidence="16" key="1">
    <citation type="submission" date="2024-02" db="EMBL/GenBank/DDBJ databases">
        <authorList>
            <consortium name="ELIXIR-Norway"/>
            <consortium name="Elixir Norway"/>
        </authorList>
    </citation>
    <scope>NUCLEOTIDE SEQUENCE</scope>
</reference>
<dbReference type="EMBL" id="OZ019901">
    <property type="protein sequence ID" value="CAK9237170.1"/>
    <property type="molecule type" value="Genomic_DNA"/>
</dbReference>
<dbReference type="Gene3D" id="3.80.10.10">
    <property type="entry name" value="Ribonuclease Inhibitor"/>
    <property type="match status" value="2"/>
</dbReference>
<accession>A0ABP0V4R6</accession>
<dbReference type="InterPro" id="IPR001611">
    <property type="entry name" value="Leu-rich_rpt"/>
</dbReference>
<evidence type="ECO:0000256" key="6">
    <source>
        <dbReference type="ARBA" id="ARBA00022737"/>
    </source>
</evidence>
<dbReference type="PROSITE" id="PS00107">
    <property type="entry name" value="PROTEIN_KINASE_ATP"/>
    <property type="match status" value="1"/>
</dbReference>
<dbReference type="CDD" id="cd14066">
    <property type="entry name" value="STKc_IRAK"/>
    <property type="match status" value="1"/>
</dbReference>
<protein>
    <recommendedName>
        <fullName evidence="15">Protein kinase domain-containing protein</fullName>
    </recommendedName>
</protein>
<organism evidence="16 17">
    <name type="scientific">Sphagnum troendelagicum</name>
    <dbReference type="NCBI Taxonomy" id="128251"/>
    <lineage>
        <taxon>Eukaryota</taxon>
        <taxon>Viridiplantae</taxon>
        <taxon>Streptophyta</taxon>
        <taxon>Embryophyta</taxon>
        <taxon>Bryophyta</taxon>
        <taxon>Sphagnophytina</taxon>
        <taxon>Sphagnopsida</taxon>
        <taxon>Sphagnales</taxon>
        <taxon>Sphagnaceae</taxon>
        <taxon>Sphagnum</taxon>
    </lineage>
</organism>
<dbReference type="InterPro" id="IPR017441">
    <property type="entry name" value="Protein_kinase_ATP_BS"/>
</dbReference>
<evidence type="ECO:0000256" key="11">
    <source>
        <dbReference type="ARBA" id="ARBA00023136"/>
    </source>
</evidence>
<dbReference type="InterPro" id="IPR051824">
    <property type="entry name" value="LRR_Rcpt-Like_S/T_Kinase"/>
</dbReference>
<dbReference type="Proteomes" id="UP001497512">
    <property type="component" value="Chromosome 9"/>
</dbReference>
<feature type="binding site" evidence="12">
    <location>
        <position position="523"/>
    </location>
    <ligand>
        <name>ATP</name>
        <dbReference type="ChEBI" id="CHEBI:30616"/>
    </ligand>
</feature>
<dbReference type="Pfam" id="PF00069">
    <property type="entry name" value="Pkinase"/>
    <property type="match status" value="1"/>
</dbReference>
<evidence type="ECO:0000259" key="15">
    <source>
        <dbReference type="PROSITE" id="PS50011"/>
    </source>
</evidence>
<comment type="subcellular location">
    <subcellularLocation>
        <location evidence="1">Membrane</location>
    </subcellularLocation>
</comment>
<evidence type="ECO:0000256" key="13">
    <source>
        <dbReference type="SAM" id="MobiDB-lite"/>
    </source>
</evidence>
<dbReference type="InterPro" id="IPR013210">
    <property type="entry name" value="LRR_N_plant-typ"/>
</dbReference>
<evidence type="ECO:0000256" key="12">
    <source>
        <dbReference type="PROSITE-ProRule" id="PRU10141"/>
    </source>
</evidence>
<feature type="region of interest" description="Disordered" evidence="13">
    <location>
        <begin position="788"/>
        <end position="818"/>
    </location>
</feature>
<feature type="transmembrane region" description="Helical" evidence="14">
    <location>
        <begin position="424"/>
        <end position="451"/>
    </location>
</feature>
<dbReference type="PANTHER" id="PTHR48006:SF51">
    <property type="entry name" value="PROTEIN KINASE DOMAIN-CONTAINING PROTEIN"/>
    <property type="match status" value="1"/>
</dbReference>
<keyword evidence="4" id="KW-0808">Transferase</keyword>
<evidence type="ECO:0000256" key="3">
    <source>
        <dbReference type="ARBA" id="ARBA00022614"/>
    </source>
</evidence>
<evidence type="ECO:0000256" key="7">
    <source>
        <dbReference type="ARBA" id="ARBA00022741"/>
    </source>
</evidence>
<proteinExistence type="inferred from homology"/>
<gene>
    <name evidence="16" type="ORF">CSSPTR1EN2_LOCUS23569</name>
</gene>
<dbReference type="Gene3D" id="1.10.510.10">
    <property type="entry name" value="Transferase(Phosphotransferase) domain 1"/>
    <property type="match status" value="1"/>
</dbReference>
<comment type="similarity">
    <text evidence="2">Belongs to the protein kinase superfamily. Ser/Thr protein kinase family.</text>
</comment>
<evidence type="ECO:0000256" key="1">
    <source>
        <dbReference type="ARBA" id="ARBA00004370"/>
    </source>
</evidence>
<dbReference type="InterPro" id="IPR000719">
    <property type="entry name" value="Prot_kinase_dom"/>
</dbReference>